<evidence type="ECO:0000256" key="6">
    <source>
        <dbReference type="ARBA" id="ARBA00022840"/>
    </source>
</evidence>
<dbReference type="EMBL" id="MU864982">
    <property type="protein sequence ID" value="KAK4461869.1"/>
    <property type="molecule type" value="Genomic_DNA"/>
</dbReference>
<dbReference type="GO" id="GO:0016787">
    <property type="term" value="F:hydrolase activity"/>
    <property type="evidence" value="ECO:0007669"/>
    <property type="project" value="UniProtKB-KW"/>
</dbReference>
<evidence type="ECO:0000259" key="14">
    <source>
        <dbReference type="PROSITE" id="PS51192"/>
    </source>
</evidence>
<evidence type="ECO:0000256" key="10">
    <source>
        <dbReference type="ARBA" id="ARBA00034617"/>
    </source>
</evidence>
<dbReference type="Proteomes" id="UP001321749">
    <property type="component" value="Unassembled WGS sequence"/>
</dbReference>
<feature type="domain" description="HRDC" evidence="13">
    <location>
        <begin position="1577"/>
        <end position="1658"/>
    </location>
</feature>
<dbReference type="EC" id="5.6.2.4" evidence="11"/>
<feature type="region of interest" description="Disordered" evidence="12">
    <location>
        <begin position="160"/>
        <end position="542"/>
    </location>
</feature>
<evidence type="ECO:0000256" key="4">
    <source>
        <dbReference type="ARBA" id="ARBA00022801"/>
    </source>
</evidence>
<dbReference type="GO" id="GO:0009378">
    <property type="term" value="F:four-way junction helicase activity"/>
    <property type="evidence" value="ECO:0007669"/>
    <property type="project" value="TreeGrafter"/>
</dbReference>
<feature type="domain" description="Helicase C-terminal" evidence="15">
    <location>
        <begin position="1126"/>
        <end position="1290"/>
    </location>
</feature>
<dbReference type="GO" id="GO:0005634">
    <property type="term" value="C:nucleus"/>
    <property type="evidence" value="ECO:0007669"/>
    <property type="project" value="UniProtKB-SubCell"/>
</dbReference>
<feature type="compositionally biased region" description="Gly residues" evidence="12">
    <location>
        <begin position="1857"/>
        <end position="1866"/>
    </location>
</feature>
<accession>A0AAV9HM82</accession>
<evidence type="ECO:0000313" key="17">
    <source>
        <dbReference type="Proteomes" id="UP001321749"/>
    </source>
</evidence>
<comment type="subcellular location">
    <subcellularLocation>
        <location evidence="1">Nucleus</location>
    </subcellularLocation>
</comment>
<evidence type="ECO:0000256" key="7">
    <source>
        <dbReference type="ARBA" id="ARBA00023125"/>
    </source>
</evidence>
<evidence type="ECO:0000256" key="8">
    <source>
        <dbReference type="ARBA" id="ARBA00023235"/>
    </source>
</evidence>
<keyword evidence="7" id="KW-0238">DNA-binding</keyword>
<dbReference type="InterPro" id="IPR032284">
    <property type="entry name" value="RecQ_Zn-bd"/>
</dbReference>
<organism evidence="16 17">
    <name type="scientific">Cladorrhinum samala</name>
    <dbReference type="NCBI Taxonomy" id="585594"/>
    <lineage>
        <taxon>Eukaryota</taxon>
        <taxon>Fungi</taxon>
        <taxon>Dikarya</taxon>
        <taxon>Ascomycota</taxon>
        <taxon>Pezizomycotina</taxon>
        <taxon>Sordariomycetes</taxon>
        <taxon>Sordariomycetidae</taxon>
        <taxon>Sordariales</taxon>
        <taxon>Podosporaceae</taxon>
        <taxon>Cladorrhinum</taxon>
    </lineage>
</organism>
<feature type="compositionally biased region" description="Polar residues" evidence="12">
    <location>
        <begin position="160"/>
        <end position="180"/>
    </location>
</feature>
<feature type="region of interest" description="Disordered" evidence="12">
    <location>
        <begin position="1745"/>
        <end position="1873"/>
    </location>
</feature>
<dbReference type="InterPro" id="IPR011545">
    <property type="entry name" value="DEAD/DEAH_box_helicase_dom"/>
</dbReference>
<evidence type="ECO:0000256" key="2">
    <source>
        <dbReference type="ARBA" id="ARBA00005446"/>
    </source>
</evidence>
<keyword evidence="6" id="KW-0067">ATP-binding</keyword>
<evidence type="ECO:0000256" key="5">
    <source>
        <dbReference type="ARBA" id="ARBA00022806"/>
    </source>
</evidence>
<sequence length="1873" mass="207373">MTHLFQYEQDFSIQPVFSSSSPRQPFYSSHHTSPGPDAVAGHARLADQTRHQARAQKFNEKKHSGWSWSLLDPMTRNNLGDHLPWLLSKSRARPVGPLLPAAAPPAAFDDSLGSSTETPPLPPLESHHENYSLLTPDPTIASTYTYTSTSNNARGVLKINTNEPKSNHCSTVDLNPNLNPSLDDGHDHRDDINEVTSVKGRRMAKVSSRAGSSRPGLMSVTKDPTQPTPIEPPSNSTSTPKVGALQRAYSMTTAAAPRSEIRSPSPPATLARVPKSRRKAPAPVDVSSDFEDGVIDLTDKGDHHDGSSSVFGDEKRLWREDFAARPEPVPKQGKKRKSGGEDDFPDINNLVQTSALRSTIKSRPLKTSRTKSAESPCPKPVGKSRADPESPEGEPIRNGAQRKRKTPSSPSTIPSDDIFDSEPPALALQSPNPPKRTKRRDVILDSEDDESSPPSHRSSPPPAYSSALNAQTAHKNACEPMDLDVVAPKPAQPPLPLPLPTQLTQEPTATQWIGMKSSSAEHPANKSDASQSRGSQRSLTSEIERNKHVLKLFLDRPSVLEAKLQSIKEERTKIANEYRAFLIKRKASDPGAKIEGDRLRAARSRLVEKENALGVIKVEKGAYEELREKQVALADKIADDFDKGEEKEEDDIQLQELKEQIESKEKSLIASLITAGIDDLDFLKDPNDSIALPDSPNPTAASGNQALRGLDPKTPSNLRSAMPEYHSQLGSQSNPGSAQASSTLYTQPSRLSNFAAPSATQFSGSHSSSTQQVKDSRASGRTSSTQMATASYYDDDEEEYAAAFNAAEPAEPYRNWNPYQSTMRQANILAKIEENEYDDPDFDDAMLAVANTFEQQQQLAVNAGATATRQRSVLSEMSGNGESVPRRRLAAKVPAPLERKPSIPSELMRHPWSADVRRALKDRFRMTTFRTNQLEAINATLSGKDAFVLMPTGGGKSLCYQLPAVVQSGKTRGVTVVVSPLLSLMHDQVQHMTALNIKADSFNGEMKRDYKDHVIEMCDKDDPEHHLQLLYVTPEMLNSPSSQLRRGLNTLFRKGRFARLVIDEAHCVSQWGHDFRPDYQALGELRKKFPGVPIMALTASATKLVIHDVKKVLGMENCQTFSQSFNRSNLYYEVLSKPAHNIAVIGKLIRDNYAGQTGIVYVTSRASAESAAQKFRDQFGLLAHHYHAKMDDKLEIQNKWQRGEIHVIVATIAFGMGIDKPDVRFVIHASMPKNLEGYYQETGRAGRDGQRSDCILYFGYGDVPTLRRMILEDASTKDRRNRADATAPTRSHGEKQRQLEMLDQMQFFCINTGVCRRVQILKYFGEGFDEAQCNKMCDHCRLGKKVKLKEQDFTEWAEAIVRTLSEHFKDPGAPIGKIASILTGKEERTNKVYQEGWKKAQGHKNHEVYRVINWMESKGLIYGRHVSNANGGSNTYYHASPSRANAWLKVMDREPAKLMVPEYDIYDKKAFLARNLAPDDGSDVRPAAKKTRRPPPSTNVSSPVIARSKKRARQQRIIDDEDDDDDGSYGDDDDEEEAFRPMRPRMHAPYYQQQTLDDLNGGPDSSPDISGLSDIHSSVVEAFLQEAKKVEDQLLKKEKIEIETSLFTDRQYREMAARWTNSKEKMYSIRGTTRSQVDKWGDQFIPLVRKVEREYHSMMNHQAVFPPAAQLASQPTRNQDFVNLVSDDEDEAEEQKGHFDEEDFAPFSDINDEDYNVVDNSLGARNPKVQQWHNKLDKFKRDALAEQASMSSSSAMTQNKGGTWGNNNSRGTTSGGRSYGSGSYSGGSSRHNNKSSFSKKKGGGGSSYNSGARVFKRHASRGSSRQPSEGPTTSTRGNGSGIARNSNKSAGPYSKKGSGGAGGSGSGIFPMPH</sequence>
<gene>
    <name evidence="16" type="ORF">QBC42DRAFT_328734</name>
</gene>
<feature type="region of interest" description="Disordered" evidence="12">
    <location>
        <begin position="757"/>
        <end position="788"/>
    </location>
</feature>
<dbReference type="CDD" id="cd18794">
    <property type="entry name" value="SF2_C_RecQ"/>
    <property type="match status" value="1"/>
</dbReference>
<keyword evidence="5 16" id="KW-0347">Helicase</keyword>
<dbReference type="InterPro" id="IPR027417">
    <property type="entry name" value="P-loop_NTPase"/>
</dbReference>
<reference evidence="16" key="2">
    <citation type="submission" date="2023-06" db="EMBL/GenBank/DDBJ databases">
        <authorList>
            <consortium name="Lawrence Berkeley National Laboratory"/>
            <person name="Mondo S.J."/>
            <person name="Hensen N."/>
            <person name="Bonometti L."/>
            <person name="Westerberg I."/>
            <person name="Brannstrom I.O."/>
            <person name="Guillou S."/>
            <person name="Cros-Aarteil S."/>
            <person name="Calhoun S."/>
            <person name="Haridas S."/>
            <person name="Kuo A."/>
            <person name="Pangilinan J."/>
            <person name="Riley R."/>
            <person name="Labutti K."/>
            <person name="Andreopoulos B."/>
            <person name="Lipzen A."/>
            <person name="Chen C."/>
            <person name="Yanf M."/>
            <person name="Daum C."/>
            <person name="Ng V."/>
            <person name="Clum A."/>
            <person name="Steindorff A."/>
            <person name="Ohm R."/>
            <person name="Martin F."/>
            <person name="Silar P."/>
            <person name="Natvig D."/>
            <person name="Lalanne C."/>
            <person name="Gautier V."/>
            <person name="Ament-Velasquez S.L."/>
            <person name="Kruys A."/>
            <person name="Hutchinson M.I."/>
            <person name="Powell A.J."/>
            <person name="Barry K."/>
            <person name="Miller A.N."/>
            <person name="Grigoriev I.V."/>
            <person name="Debuchy R."/>
            <person name="Gladieux P."/>
            <person name="Thoren M.H."/>
            <person name="Johannesson H."/>
        </authorList>
    </citation>
    <scope>NUCLEOTIDE SEQUENCE</scope>
    <source>
        <strain evidence="16">PSN324</strain>
    </source>
</reference>
<dbReference type="NCBIfam" id="TIGR00614">
    <property type="entry name" value="recQ_fam"/>
    <property type="match status" value="1"/>
</dbReference>
<feature type="region of interest" description="Disordered" evidence="12">
    <location>
        <begin position="1277"/>
        <end position="1296"/>
    </location>
</feature>
<evidence type="ECO:0000256" key="1">
    <source>
        <dbReference type="ARBA" id="ARBA00004123"/>
    </source>
</evidence>
<dbReference type="FunFam" id="3.40.50.300:FF:001975">
    <property type="entry name" value="ATP-dependent DNA helicase"/>
    <property type="match status" value="1"/>
</dbReference>
<dbReference type="InterPro" id="IPR001650">
    <property type="entry name" value="Helicase_C-like"/>
</dbReference>
<dbReference type="SUPFAM" id="SSF52540">
    <property type="entry name" value="P-loop containing nucleoside triphosphate hydrolases"/>
    <property type="match status" value="1"/>
</dbReference>
<dbReference type="PROSITE" id="PS51192">
    <property type="entry name" value="HELICASE_ATP_BIND_1"/>
    <property type="match status" value="1"/>
</dbReference>
<evidence type="ECO:0000256" key="9">
    <source>
        <dbReference type="ARBA" id="ARBA00023242"/>
    </source>
</evidence>
<feature type="region of interest" description="Disordered" evidence="12">
    <location>
        <begin position="102"/>
        <end position="135"/>
    </location>
</feature>
<dbReference type="GO" id="GO:0043138">
    <property type="term" value="F:3'-5' DNA helicase activity"/>
    <property type="evidence" value="ECO:0007669"/>
    <property type="project" value="UniProtKB-EC"/>
</dbReference>
<dbReference type="SMART" id="SM00490">
    <property type="entry name" value="HELICc"/>
    <property type="match status" value="1"/>
</dbReference>
<keyword evidence="8" id="KW-0413">Isomerase</keyword>
<dbReference type="PANTHER" id="PTHR13710:SF153">
    <property type="entry name" value="RECQ-LIKE DNA HELICASE BLM"/>
    <property type="match status" value="1"/>
</dbReference>
<dbReference type="InterPro" id="IPR004589">
    <property type="entry name" value="DNA_helicase_ATP-dep_RecQ"/>
</dbReference>
<dbReference type="Gene3D" id="1.10.150.80">
    <property type="entry name" value="HRDC domain"/>
    <property type="match status" value="1"/>
</dbReference>
<comment type="catalytic activity">
    <reaction evidence="10">
        <text>Couples ATP hydrolysis with the unwinding of duplex DNA by translocating in the 3'-5' direction.</text>
        <dbReference type="EC" id="5.6.2.4"/>
    </reaction>
</comment>
<dbReference type="GO" id="GO:0005694">
    <property type="term" value="C:chromosome"/>
    <property type="evidence" value="ECO:0007669"/>
    <property type="project" value="TreeGrafter"/>
</dbReference>
<dbReference type="Pfam" id="PF00270">
    <property type="entry name" value="DEAD"/>
    <property type="match status" value="1"/>
</dbReference>
<evidence type="ECO:0000256" key="12">
    <source>
        <dbReference type="SAM" id="MobiDB-lite"/>
    </source>
</evidence>
<dbReference type="InterPro" id="IPR002121">
    <property type="entry name" value="HRDC_dom"/>
</dbReference>
<feature type="compositionally biased region" description="Low complexity" evidence="12">
    <location>
        <begin position="17"/>
        <end position="29"/>
    </location>
</feature>
<feature type="compositionally biased region" description="Polar residues" evidence="12">
    <location>
        <begin position="1821"/>
        <end position="1847"/>
    </location>
</feature>
<feature type="region of interest" description="Disordered" evidence="12">
    <location>
        <begin position="688"/>
        <end position="721"/>
    </location>
</feature>
<reference evidence="16" key="1">
    <citation type="journal article" date="2023" name="Mol. Phylogenet. Evol.">
        <title>Genome-scale phylogeny and comparative genomics of the fungal order Sordariales.</title>
        <authorList>
            <person name="Hensen N."/>
            <person name="Bonometti L."/>
            <person name="Westerberg I."/>
            <person name="Brannstrom I.O."/>
            <person name="Guillou S."/>
            <person name="Cros-Aarteil S."/>
            <person name="Calhoun S."/>
            <person name="Haridas S."/>
            <person name="Kuo A."/>
            <person name="Mondo S."/>
            <person name="Pangilinan J."/>
            <person name="Riley R."/>
            <person name="LaButti K."/>
            <person name="Andreopoulos B."/>
            <person name="Lipzen A."/>
            <person name="Chen C."/>
            <person name="Yan M."/>
            <person name="Daum C."/>
            <person name="Ng V."/>
            <person name="Clum A."/>
            <person name="Steindorff A."/>
            <person name="Ohm R.A."/>
            <person name="Martin F."/>
            <person name="Silar P."/>
            <person name="Natvig D.O."/>
            <person name="Lalanne C."/>
            <person name="Gautier V."/>
            <person name="Ament-Velasquez S.L."/>
            <person name="Kruys A."/>
            <person name="Hutchinson M.I."/>
            <person name="Powell A.J."/>
            <person name="Barry K."/>
            <person name="Miller A.N."/>
            <person name="Grigoriev I.V."/>
            <person name="Debuchy R."/>
            <person name="Gladieux P."/>
            <person name="Hiltunen Thoren M."/>
            <person name="Johannesson H."/>
        </authorList>
    </citation>
    <scope>NUCLEOTIDE SEQUENCE</scope>
    <source>
        <strain evidence="16">PSN324</strain>
    </source>
</reference>
<dbReference type="InterPro" id="IPR014001">
    <property type="entry name" value="Helicase_ATP-bd"/>
</dbReference>
<dbReference type="InterPro" id="IPR002464">
    <property type="entry name" value="DNA/RNA_helicase_DEAH_CS"/>
</dbReference>
<dbReference type="CDD" id="cd17920">
    <property type="entry name" value="DEXHc_RecQ"/>
    <property type="match status" value="1"/>
</dbReference>
<feature type="compositionally biased region" description="Low complexity" evidence="12">
    <location>
        <begin position="407"/>
        <end position="416"/>
    </location>
</feature>
<dbReference type="Gene3D" id="1.10.10.10">
    <property type="entry name" value="Winged helix-like DNA-binding domain superfamily/Winged helix DNA-binding domain"/>
    <property type="match status" value="1"/>
</dbReference>
<comment type="caution">
    <text evidence="16">The sequence shown here is derived from an EMBL/GenBank/DDBJ whole genome shotgun (WGS) entry which is preliminary data.</text>
</comment>
<feature type="domain" description="Helicase ATP-binding" evidence="14">
    <location>
        <begin position="937"/>
        <end position="1119"/>
    </location>
</feature>
<feature type="compositionally biased region" description="Acidic residues" evidence="12">
    <location>
        <begin position="1700"/>
        <end position="1710"/>
    </location>
</feature>
<evidence type="ECO:0000259" key="15">
    <source>
        <dbReference type="PROSITE" id="PS51194"/>
    </source>
</evidence>
<keyword evidence="3" id="KW-0547">Nucleotide-binding</keyword>
<dbReference type="Gene3D" id="3.40.50.300">
    <property type="entry name" value="P-loop containing nucleotide triphosphate hydrolases"/>
    <property type="match status" value="2"/>
</dbReference>
<feature type="compositionally biased region" description="Polar residues" evidence="12">
    <location>
        <begin position="758"/>
        <end position="787"/>
    </location>
</feature>
<feature type="compositionally biased region" description="Acidic residues" evidence="12">
    <location>
        <begin position="1519"/>
        <end position="1537"/>
    </location>
</feature>
<dbReference type="Pfam" id="PF00271">
    <property type="entry name" value="Helicase_C"/>
    <property type="match status" value="1"/>
</dbReference>
<feature type="compositionally biased region" description="Polar residues" evidence="12">
    <location>
        <begin position="527"/>
        <end position="541"/>
    </location>
</feature>
<dbReference type="InterPro" id="IPR044876">
    <property type="entry name" value="HRDC_dom_sf"/>
</dbReference>
<keyword evidence="17" id="KW-1185">Reference proteome</keyword>
<dbReference type="PROSITE" id="PS50967">
    <property type="entry name" value="HRDC"/>
    <property type="match status" value="1"/>
</dbReference>
<dbReference type="FunFam" id="3.40.50.300:FF:000296">
    <property type="entry name" value="ATP-dependent DNA helicase RecQ"/>
    <property type="match status" value="1"/>
</dbReference>
<feature type="compositionally biased region" description="Basic and acidic residues" evidence="12">
    <location>
        <begin position="297"/>
        <end position="324"/>
    </location>
</feature>
<evidence type="ECO:0000256" key="11">
    <source>
        <dbReference type="ARBA" id="ARBA00034808"/>
    </source>
</evidence>
<dbReference type="GO" id="GO:0000724">
    <property type="term" value="P:double-strand break repair via homologous recombination"/>
    <property type="evidence" value="ECO:0007669"/>
    <property type="project" value="TreeGrafter"/>
</dbReference>
<evidence type="ECO:0000313" key="16">
    <source>
        <dbReference type="EMBL" id="KAK4461869.1"/>
    </source>
</evidence>
<name>A0AAV9HM82_9PEZI</name>
<feature type="compositionally biased region" description="Low complexity" evidence="12">
    <location>
        <begin position="500"/>
        <end position="511"/>
    </location>
</feature>
<evidence type="ECO:0000256" key="3">
    <source>
        <dbReference type="ARBA" id="ARBA00022741"/>
    </source>
</evidence>
<feature type="region of interest" description="Disordered" evidence="12">
    <location>
        <begin position="1688"/>
        <end position="1710"/>
    </location>
</feature>
<feature type="region of interest" description="Disordered" evidence="12">
    <location>
        <begin position="1477"/>
        <end position="1546"/>
    </location>
</feature>
<comment type="similarity">
    <text evidence="2">Belongs to the helicase family. RecQ subfamily.</text>
</comment>
<dbReference type="PROSITE" id="PS00690">
    <property type="entry name" value="DEAH_ATP_HELICASE"/>
    <property type="match status" value="1"/>
</dbReference>
<dbReference type="GO" id="GO:0005524">
    <property type="term" value="F:ATP binding"/>
    <property type="evidence" value="ECO:0007669"/>
    <property type="project" value="UniProtKB-KW"/>
</dbReference>
<feature type="compositionally biased region" description="Basic residues" evidence="12">
    <location>
        <begin position="1791"/>
        <end position="1802"/>
    </location>
</feature>
<protein>
    <recommendedName>
        <fullName evidence="11">DNA 3'-5' helicase</fullName>
        <ecNumber evidence="11">5.6.2.4</ecNumber>
    </recommendedName>
</protein>
<dbReference type="PROSITE" id="PS51194">
    <property type="entry name" value="HELICASE_CTER"/>
    <property type="match status" value="1"/>
</dbReference>
<dbReference type="InterPro" id="IPR036388">
    <property type="entry name" value="WH-like_DNA-bd_sf"/>
</dbReference>
<dbReference type="GO" id="GO:0005737">
    <property type="term" value="C:cytoplasm"/>
    <property type="evidence" value="ECO:0007669"/>
    <property type="project" value="TreeGrafter"/>
</dbReference>
<keyword evidence="4" id="KW-0378">Hydrolase</keyword>
<dbReference type="PANTHER" id="PTHR13710">
    <property type="entry name" value="DNA HELICASE RECQ FAMILY MEMBER"/>
    <property type="match status" value="1"/>
</dbReference>
<keyword evidence="9" id="KW-0539">Nucleus</keyword>
<feature type="region of interest" description="Disordered" evidence="12">
    <location>
        <begin position="16"/>
        <end position="43"/>
    </location>
</feature>
<feature type="compositionally biased region" description="Polar residues" evidence="12">
    <location>
        <begin position="349"/>
        <end position="362"/>
    </location>
</feature>
<proteinExistence type="inferred from homology"/>
<dbReference type="Pfam" id="PF16124">
    <property type="entry name" value="RecQ_Zn_bind"/>
    <property type="match status" value="1"/>
</dbReference>
<dbReference type="SMART" id="SM00487">
    <property type="entry name" value="DEXDc"/>
    <property type="match status" value="1"/>
</dbReference>
<evidence type="ECO:0000259" key="13">
    <source>
        <dbReference type="PROSITE" id="PS50967"/>
    </source>
</evidence>
<feature type="compositionally biased region" description="Pro residues" evidence="12">
    <location>
        <begin position="490"/>
        <end position="499"/>
    </location>
</feature>
<feature type="compositionally biased region" description="Basic and acidic residues" evidence="12">
    <location>
        <begin position="183"/>
        <end position="192"/>
    </location>
</feature>
<dbReference type="GO" id="GO:0003677">
    <property type="term" value="F:DNA binding"/>
    <property type="evidence" value="ECO:0007669"/>
    <property type="project" value="UniProtKB-KW"/>
</dbReference>
<feature type="compositionally biased region" description="Gly residues" evidence="12">
    <location>
        <begin position="1773"/>
        <end position="1785"/>
    </location>
</feature>